<reference evidence="2" key="1">
    <citation type="journal article" date="2014" name="Int. J. Syst. Evol. Microbiol.">
        <title>Complete genome sequence of Corynebacterium casei LMG S-19264T (=DSM 44701T), isolated from a smear-ripened cheese.</title>
        <authorList>
            <consortium name="US DOE Joint Genome Institute (JGI-PGF)"/>
            <person name="Walter F."/>
            <person name="Albersmeier A."/>
            <person name="Kalinowski J."/>
            <person name="Ruckert C."/>
        </authorList>
    </citation>
    <scope>NUCLEOTIDE SEQUENCE</scope>
    <source>
        <strain evidence="2">JCM 12580</strain>
    </source>
</reference>
<dbReference type="Proteomes" id="UP000658382">
    <property type="component" value="Unassembled WGS sequence"/>
</dbReference>
<comment type="caution">
    <text evidence="2">The sequence shown here is derived from an EMBL/GenBank/DDBJ whole genome shotgun (WGS) entry which is preliminary data.</text>
</comment>
<reference evidence="2" key="2">
    <citation type="submission" date="2020-09" db="EMBL/GenBank/DDBJ databases">
        <authorList>
            <person name="Sun Q."/>
            <person name="Ohkuma M."/>
        </authorList>
    </citation>
    <scope>NUCLEOTIDE SEQUENCE</scope>
    <source>
        <strain evidence="2">JCM 12580</strain>
    </source>
</reference>
<organism evidence="2 3">
    <name type="scientific">Lentibacillus kapialis</name>
    <dbReference type="NCBI Taxonomy" id="340214"/>
    <lineage>
        <taxon>Bacteria</taxon>
        <taxon>Bacillati</taxon>
        <taxon>Bacillota</taxon>
        <taxon>Bacilli</taxon>
        <taxon>Bacillales</taxon>
        <taxon>Bacillaceae</taxon>
        <taxon>Lentibacillus</taxon>
    </lineage>
</organism>
<protein>
    <submittedName>
        <fullName evidence="2">Uncharacterized protein</fullName>
    </submittedName>
</protein>
<dbReference type="AlphaFoldDB" id="A0A917Q2V8"/>
<keyword evidence="1" id="KW-0812">Transmembrane</keyword>
<sequence>MFIIADVVTNARDVTPAVFTGGLEGYLVNSVNYIERVFFFISAVLLMYPSTIAASIGIFLLLALYLLNYLKGLLTHLKDSNQKGHKILPTNLENGFSLFGFWSKAERKNYSQFDTEPLRV</sequence>
<keyword evidence="1" id="KW-0472">Membrane</keyword>
<keyword evidence="3" id="KW-1185">Reference proteome</keyword>
<feature type="transmembrane region" description="Helical" evidence="1">
    <location>
        <begin position="37"/>
        <end position="67"/>
    </location>
</feature>
<dbReference type="EMBL" id="BMNQ01000084">
    <property type="protein sequence ID" value="GGK08377.1"/>
    <property type="molecule type" value="Genomic_DNA"/>
</dbReference>
<keyword evidence="1" id="KW-1133">Transmembrane helix</keyword>
<evidence type="ECO:0000313" key="3">
    <source>
        <dbReference type="Proteomes" id="UP000658382"/>
    </source>
</evidence>
<gene>
    <name evidence="2" type="ORF">GCM10007063_33490</name>
</gene>
<accession>A0A917Q2V8</accession>
<name>A0A917Q2V8_9BACI</name>
<evidence type="ECO:0000256" key="1">
    <source>
        <dbReference type="SAM" id="Phobius"/>
    </source>
</evidence>
<proteinExistence type="predicted"/>
<evidence type="ECO:0000313" key="2">
    <source>
        <dbReference type="EMBL" id="GGK08377.1"/>
    </source>
</evidence>